<reference evidence="8 9" key="1">
    <citation type="journal article" date="2013" name="Genome Announc.">
        <title>Draft Genome Sequence of the Lignocellulose Decomposer Thermobifida fusca Strain TM51.</title>
        <authorList>
            <person name="Toth A."/>
            <person name="Barna T."/>
            <person name="Nagy I."/>
            <person name="Horvath B."/>
            <person name="Nagy I."/>
            <person name="Tancsics A."/>
            <person name="Kriszt B."/>
            <person name="Baka E."/>
            <person name="Fekete C."/>
            <person name="Kukolya J."/>
        </authorList>
    </citation>
    <scope>NUCLEOTIDE SEQUENCE [LARGE SCALE GENOMIC DNA]</scope>
    <source>
        <strain evidence="8 9">TM51</strain>
    </source>
</reference>
<evidence type="ECO:0000313" key="9">
    <source>
        <dbReference type="Proteomes" id="UP000014184"/>
    </source>
</evidence>
<feature type="transmembrane region" description="Helical" evidence="7">
    <location>
        <begin position="207"/>
        <end position="233"/>
    </location>
</feature>
<keyword evidence="4 7" id="KW-1133">Transmembrane helix</keyword>
<dbReference type="Pfam" id="PF01098">
    <property type="entry name" value="FTSW_RODA_SPOVE"/>
    <property type="match status" value="1"/>
</dbReference>
<evidence type="ECO:0000313" key="8">
    <source>
        <dbReference type="EMBL" id="EOR72435.1"/>
    </source>
</evidence>
<keyword evidence="8" id="KW-0132">Cell division</keyword>
<comment type="subcellular location">
    <subcellularLocation>
        <location evidence="1">Membrane</location>
        <topology evidence="1">Multi-pass membrane protein</topology>
    </subcellularLocation>
</comment>
<keyword evidence="8" id="KW-0131">Cell cycle</keyword>
<feature type="transmembrane region" description="Helical" evidence="7">
    <location>
        <begin position="89"/>
        <end position="107"/>
    </location>
</feature>
<comment type="caution">
    <text evidence="8">The sequence shown here is derived from an EMBL/GenBank/DDBJ whole genome shotgun (WGS) entry which is preliminary data.</text>
</comment>
<feature type="region of interest" description="Disordered" evidence="6">
    <location>
        <begin position="440"/>
        <end position="463"/>
    </location>
</feature>
<evidence type="ECO:0000256" key="5">
    <source>
        <dbReference type="ARBA" id="ARBA00023136"/>
    </source>
</evidence>
<evidence type="ECO:0000256" key="6">
    <source>
        <dbReference type="SAM" id="MobiDB-lite"/>
    </source>
</evidence>
<dbReference type="GO" id="GO:0005886">
    <property type="term" value="C:plasma membrane"/>
    <property type="evidence" value="ECO:0007669"/>
    <property type="project" value="TreeGrafter"/>
</dbReference>
<dbReference type="PANTHER" id="PTHR30474:SF3">
    <property type="entry name" value="PEPTIDOGLYCAN GLYCOSYLTRANSFERASE RODA"/>
    <property type="match status" value="1"/>
</dbReference>
<feature type="compositionally biased region" description="Polar residues" evidence="6">
    <location>
        <begin position="454"/>
        <end position="463"/>
    </location>
</feature>
<dbReference type="EMBL" id="AOSG01000010">
    <property type="protein sequence ID" value="EOR72435.1"/>
    <property type="molecule type" value="Genomic_DNA"/>
</dbReference>
<name>A0A9P2WRQ9_THEFU</name>
<keyword evidence="2 7" id="KW-0812">Transmembrane</keyword>
<evidence type="ECO:0000256" key="7">
    <source>
        <dbReference type="SAM" id="Phobius"/>
    </source>
</evidence>
<dbReference type="GO" id="GO:0051301">
    <property type="term" value="P:cell division"/>
    <property type="evidence" value="ECO:0007669"/>
    <property type="project" value="UniProtKB-KW"/>
</dbReference>
<feature type="transmembrane region" description="Helical" evidence="7">
    <location>
        <begin position="333"/>
        <end position="349"/>
    </location>
</feature>
<feature type="transmembrane region" description="Helical" evidence="7">
    <location>
        <begin position="56"/>
        <end position="77"/>
    </location>
</feature>
<dbReference type="GO" id="GO:0015648">
    <property type="term" value="F:lipid-linked peptidoglycan transporter activity"/>
    <property type="evidence" value="ECO:0007669"/>
    <property type="project" value="TreeGrafter"/>
</dbReference>
<evidence type="ECO:0000256" key="1">
    <source>
        <dbReference type="ARBA" id="ARBA00004141"/>
    </source>
</evidence>
<accession>A0A9P2WRQ9</accession>
<keyword evidence="9" id="KW-1185">Reference proteome</keyword>
<gene>
    <name evidence="8" type="ORF">TM51_02479</name>
</gene>
<evidence type="ECO:0000256" key="4">
    <source>
        <dbReference type="ARBA" id="ARBA00022989"/>
    </source>
</evidence>
<dbReference type="InterPro" id="IPR001182">
    <property type="entry name" value="FtsW/RodA"/>
</dbReference>
<feature type="transmembrane region" description="Helical" evidence="7">
    <location>
        <begin position="27"/>
        <end position="49"/>
    </location>
</feature>
<feature type="transmembrane region" description="Helical" evidence="7">
    <location>
        <begin position="245"/>
        <end position="265"/>
    </location>
</feature>
<feature type="transmembrane region" description="Helical" evidence="7">
    <location>
        <begin position="119"/>
        <end position="138"/>
    </location>
</feature>
<evidence type="ECO:0000256" key="3">
    <source>
        <dbReference type="ARBA" id="ARBA00022960"/>
    </source>
</evidence>
<organism evidence="8 9">
    <name type="scientific">Thermobifida fusca TM51</name>
    <dbReference type="NCBI Taxonomy" id="1169414"/>
    <lineage>
        <taxon>Bacteria</taxon>
        <taxon>Bacillati</taxon>
        <taxon>Actinomycetota</taxon>
        <taxon>Actinomycetes</taxon>
        <taxon>Streptosporangiales</taxon>
        <taxon>Nocardiopsidaceae</taxon>
        <taxon>Thermobifida</taxon>
    </lineage>
</organism>
<dbReference type="Proteomes" id="UP000014184">
    <property type="component" value="Unassembled WGS sequence"/>
</dbReference>
<dbReference type="GO" id="GO:0008360">
    <property type="term" value="P:regulation of cell shape"/>
    <property type="evidence" value="ECO:0007669"/>
    <property type="project" value="UniProtKB-KW"/>
</dbReference>
<keyword evidence="5 7" id="KW-0472">Membrane</keyword>
<sequence length="463" mass="49609">MLAVALTVFATGLCLTGLQLHAQVPDLLWLATAVLGGSALAVHVALRFCAPWADPLILPLAVLLNGIGFIVIWGLHAEAGDPPTAAFRQLLWTGLGQLGCLTTVLLVRHPQRLQRYPYLMALAGLVLLASPMLPVIGLDQYGSRRWLSFNGFTVQPSEFAKIPLVLFLAAYLGMKRDILALAAAQITVRGVKIFSVPRMRDMGPMTAAWGIAILILVGTKDLGTSLLLFTVFLAMLYTATLRKSWVGIGVAMFLAGAYVAYLLFWHVRQRVTIWLHAFDPGVYYAPQGSAQVVEGLFALADGGLFGLGFGQGRAATLFASDSDLIMVSVGEKFGLAGVAAVLLVTLLLVERAFRVALAARDTFVKLMTTGFAFLWAFQVFVVVGGVTLLIPLSGMTTPLLSVGGSSLVTTWIMLGLWLRVSSEVRRAAVSRCHDDTATMELPRSAVSPTPPPTASNKSATDQE</sequence>
<protein>
    <submittedName>
        <fullName evidence="8">Cell division membrane protein</fullName>
    </submittedName>
</protein>
<dbReference type="AlphaFoldDB" id="A0A9P2WRQ9"/>
<evidence type="ECO:0000256" key="2">
    <source>
        <dbReference type="ARBA" id="ARBA00022692"/>
    </source>
</evidence>
<feature type="transmembrane region" description="Helical" evidence="7">
    <location>
        <begin position="370"/>
        <end position="392"/>
    </location>
</feature>
<proteinExistence type="predicted"/>
<dbReference type="PANTHER" id="PTHR30474">
    <property type="entry name" value="CELL CYCLE PROTEIN"/>
    <property type="match status" value="1"/>
</dbReference>
<feature type="transmembrane region" description="Helical" evidence="7">
    <location>
        <begin position="398"/>
        <end position="418"/>
    </location>
</feature>
<dbReference type="GO" id="GO:0032153">
    <property type="term" value="C:cell division site"/>
    <property type="evidence" value="ECO:0007669"/>
    <property type="project" value="TreeGrafter"/>
</dbReference>
<keyword evidence="3" id="KW-0133">Cell shape</keyword>